<dbReference type="GO" id="GO:1990961">
    <property type="term" value="P:xenobiotic detoxification by transmembrane export across the plasma membrane"/>
    <property type="evidence" value="ECO:0007669"/>
    <property type="project" value="UniProtKB-ARBA"/>
</dbReference>
<gene>
    <name evidence="10" type="ORF">BXT89_04045</name>
</gene>
<evidence type="ECO:0000256" key="8">
    <source>
        <dbReference type="RuleBase" id="RU003942"/>
    </source>
</evidence>
<evidence type="ECO:0000256" key="7">
    <source>
        <dbReference type="ARBA" id="ARBA00038032"/>
    </source>
</evidence>
<dbReference type="SUPFAM" id="SSF103481">
    <property type="entry name" value="Multidrug resistance efflux transporter EmrE"/>
    <property type="match status" value="1"/>
</dbReference>
<accession>A0A1S8DKI7</accession>
<evidence type="ECO:0000256" key="9">
    <source>
        <dbReference type="SAM" id="Phobius"/>
    </source>
</evidence>
<dbReference type="InterPro" id="IPR045324">
    <property type="entry name" value="Small_multidrug_res"/>
</dbReference>
<keyword evidence="3" id="KW-1003">Cell membrane</keyword>
<sequence length="110" mass="11660">MHHWVYLIIAIVSEVVATSALKASTGFSKPLPSALVVVGYLVSFYFLSLTLKTIPVGVAYAIWSGVGVVLISVVAWLLYGQKLDLPALIGMGLIISGVMVINLFSNTAGH</sequence>
<evidence type="ECO:0000256" key="5">
    <source>
        <dbReference type="ARBA" id="ARBA00022989"/>
    </source>
</evidence>
<dbReference type="GO" id="GO:0015220">
    <property type="term" value="F:choline transmembrane transporter activity"/>
    <property type="evidence" value="ECO:0007669"/>
    <property type="project" value="TreeGrafter"/>
</dbReference>
<dbReference type="GO" id="GO:0005886">
    <property type="term" value="C:plasma membrane"/>
    <property type="evidence" value="ECO:0007669"/>
    <property type="project" value="UniProtKB-SubCell"/>
</dbReference>
<keyword evidence="5 9" id="KW-1133">Transmembrane helix</keyword>
<evidence type="ECO:0000256" key="1">
    <source>
        <dbReference type="ARBA" id="ARBA00004651"/>
    </source>
</evidence>
<evidence type="ECO:0000256" key="6">
    <source>
        <dbReference type="ARBA" id="ARBA00023136"/>
    </source>
</evidence>
<comment type="similarity">
    <text evidence="7 8">Belongs to the drug/metabolite transporter (DMT) superfamily. Small multidrug resistance (SMR) (TC 2.A.7.1) family.</text>
</comment>
<dbReference type="Pfam" id="PF00893">
    <property type="entry name" value="Multi_Drug_Res"/>
    <property type="match status" value="1"/>
</dbReference>
<dbReference type="PANTHER" id="PTHR30561:SF1">
    <property type="entry name" value="MULTIDRUG TRANSPORTER EMRE"/>
    <property type="match status" value="1"/>
</dbReference>
<keyword evidence="2" id="KW-0813">Transport</keyword>
<evidence type="ECO:0000256" key="4">
    <source>
        <dbReference type="ARBA" id="ARBA00022692"/>
    </source>
</evidence>
<organism evidence="10 11">
    <name type="scientific">Halopseudomonas pachastrellae</name>
    <dbReference type="NCBI Taxonomy" id="254161"/>
    <lineage>
        <taxon>Bacteria</taxon>
        <taxon>Pseudomonadati</taxon>
        <taxon>Pseudomonadota</taxon>
        <taxon>Gammaproteobacteria</taxon>
        <taxon>Pseudomonadales</taxon>
        <taxon>Pseudomonadaceae</taxon>
        <taxon>Halopseudomonas</taxon>
    </lineage>
</organism>
<evidence type="ECO:0000313" key="10">
    <source>
        <dbReference type="EMBL" id="ONM45130.1"/>
    </source>
</evidence>
<dbReference type="InterPro" id="IPR000390">
    <property type="entry name" value="Small_drug/metabolite_transptr"/>
</dbReference>
<dbReference type="AlphaFoldDB" id="A0A1S8DKI7"/>
<dbReference type="GO" id="GO:0031460">
    <property type="term" value="P:glycine betaine transport"/>
    <property type="evidence" value="ECO:0007669"/>
    <property type="project" value="TreeGrafter"/>
</dbReference>
<proteinExistence type="inferred from homology"/>
<comment type="subcellular location">
    <subcellularLocation>
        <location evidence="1 8">Cell membrane</location>
        <topology evidence="1 8">Multi-pass membrane protein</topology>
    </subcellularLocation>
</comment>
<reference evidence="10 11" key="1">
    <citation type="submission" date="2017-01" db="EMBL/GenBank/DDBJ databases">
        <title>Draft genome sequence of Pseudomonas pachastrellae type strain CCUG 46540T from a deep sea.</title>
        <authorList>
            <person name="Gomila M."/>
            <person name="Mulet M."/>
            <person name="Lalucat J."/>
            <person name="Garcia-Valdes E."/>
        </authorList>
    </citation>
    <scope>NUCLEOTIDE SEQUENCE [LARGE SCALE GENOMIC DNA]</scope>
    <source>
        <strain evidence="10 11">CCUG 46540</strain>
    </source>
</reference>
<dbReference type="RefSeq" id="WP_083724947.1">
    <property type="nucleotide sequence ID" value="NZ_FOUD01000014.1"/>
</dbReference>
<keyword evidence="6 9" id="KW-0472">Membrane</keyword>
<keyword evidence="11" id="KW-1185">Reference proteome</keyword>
<dbReference type="OrthoDB" id="9808638at2"/>
<evidence type="ECO:0000256" key="2">
    <source>
        <dbReference type="ARBA" id="ARBA00022448"/>
    </source>
</evidence>
<dbReference type="STRING" id="254161.SAMN05216256_11471"/>
<dbReference type="Gene3D" id="1.10.3730.20">
    <property type="match status" value="1"/>
</dbReference>
<keyword evidence="4 8" id="KW-0812">Transmembrane</keyword>
<dbReference type="PANTHER" id="PTHR30561">
    <property type="entry name" value="SMR FAMILY PROTON-DEPENDENT DRUG EFFLUX TRANSPORTER SUGE"/>
    <property type="match status" value="1"/>
</dbReference>
<protein>
    <submittedName>
        <fullName evidence="10">QacE family quaternary ammonium compound efflux SMR transporter</fullName>
    </submittedName>
</protein>
<feature type="transmembrane region" description="Helical" evidence="9">
    <location>
        <begin position="58"/>
        <end position="79"/>
    </location>
</feature>
<feature type="transmembrane region" description="Helical" evidence="9">
    <location>
        <begin position="33"/>
        <end position="51"/>
    </location>
</feature>
<dbReference type="FunFam" id="1.10.3730.20:FF:000001">
    <property type="entry name" value="Quaternary ammonium compound resistance transporter SugE"/>
    <property type="match status" value="1"/>
</dbReference>
<dbReference type="GO" id="GO:0015297">
    <property type="term" value="F:antiporter activity"/>
    <property type="evidence" value="ECO:0007669"/>
    <property type="project" value="TreeGrafter"/>
</dbReference>
<dbReference type="GO" id="GO:0015199">
    <property type="term" value="F:amino-acid betaine transmembrane transporter activity"/>
    <property type="evidence" value="ECO:0007669"/>
    <property type="project" value="TreeGrafter"/>
</dbReference>
<dbReference type="EMBL" id="MUBC01000006">
    <property type="protein sequence ID" value="ONM45130.1"/>
    <property type="molecule type" value="Genomic_DNA"/>
</dbReference>
<feature type="transmembrane region" description="Helical" evidence="9">
    <location>
        <begin position="85"/>
        <end position="104"/>
    </location>
</feature>
<evidence type="ECO:0000313" key="11">
    <source>
        <dbReference type="Proteomes" id="UP000242847"/>
    </source>
</evidence>
<dbReference type="InterPro" id="IPR037185">
    <property type="entry name" value="EmrE-like"/>
</dbReference>
<dbReference type="Proteomes" id="UP000242847">
    <property type="component" value="Unassembled WGS sequence"/>
</dbReference>
<evidence type="ECO:0000256" key="3">
    <source>
        <dbReference type="ARBA" id="ARBA00022475"/>
    </source>
</evidence>
<comment type="caution">
    <text evidence="10">The sequence shown here is derived from an EMBL/GenBank/DDBJ whole genome shotgun (WGS) entry which is preliminary data.</text>
</comment>
<name>A0A1S8DKI7_9GAMM</name>